<feature type="transmembrane region" description="Helical" evidence="1">
    <location>
        <begin position="58"/>
        <end position="83"/>
    </location>
</feature>
<accession>A0ABS5ZVY9</accession>
<dbReference type="Proteomes" id="UP001197028">
    <property type="component" value="Unassembled WGS sequence"/>
</dbReference>
<dbReference type="SUPFAM" id="SSF81665">
    <property type="entry name" value="Calcium ATPase, transmembrane domain M"/>
    <property type="match status" value="1"/>
</dbReference>
<dbReference type="InterPro" id="IPR023298">
    <property type="entry name" value="ATPase_P-typ_TM_dom_sf"/>
</dbReference>
<feature type="non-terminal residue" evidence="2">
    <location>
        <position position="1"/>
    </location>
</feature>
<evidence type="ECO:0000256" key="1">
    <source>
        <dbReference type="SAM" id="Phobius"/>
    </source>
</evidence>
<comment type="caution">
    <text evidence="2">The sequence shown here is derived from an EMBL/GenBank/DDBJ whole genome shotgun (WGS) entry which is preliminary data.</text>
</comment>
<evidence type="ECO:0000313" key="2">
    <source>
        <dbReference type="EMBL" id="MBU2740084.1"/>
    </source>
</evidence>
<dbReference type="PANTHER" id="PTHR42861">
    <property type="entry name" value="CALCIUM-TRANSPORTING ATPASE"/>
    <property type="match status" value="1"/>
</dbReference>
<keyword evidence="3" id="KW-1185">Reference proteome</keyword>
<feature type="non-terminal residue" evidence="2">
    <location>
        <position position="84"/>
    </location>
</feature>
<reference evidence="2 3" key="1">
    <citation type="journal article" date="2021" name="ISME J.">
        <title>Genomic evolution of the class Acidithiobacillia: deep-branching Proteobacteria living in extreme acidic conditions.</title>
        <authorList>
            <person name="Moya-Beltran A."/>
            <person name="Beard S."/>
            <person name="Rojas-Villalobos C."/>
            <person name="Issotta F."/>
            <person name="Gallardo Y."/>
            <person name="Ulloa R."/>
            <person name="Giaveno A."/>
            <person name="Degli Esposti M."/>
            <person name="Johnson D.B."/>
            <person name="Quatrini R."/>
        </authorList>
    </citation>
    <scope>NUCLEOTIDE SEQUENCE [LARGE SCALE GENOMIC DNA]</scope>
    <source>
        <strain evidence="2 3">ATCC 19703</strain>
    </source>
</reference>
<dbReference type="EMBL" id="JABELD010000202">
    <property type="protein sequence ID" value="MBU2740084.1"/>
    <property type="molecule type" value="Genomic_DNA"/>
</dbReference>
<gene>
    <name evidence="2" type="ORF">HJG40_15145</name>
</gene>
<organism evidence="2 3">
    <name type="scientific">Acidithiobacillus concretivorus</name>
    <dbReference type="NCBI Taxonomy" id="3063952"/>
    <lineage>
        <taxon>Bacteria</taxon>
        <taxon>Pseudomonadati</taxon>
        <taxon>Pseudomonadota</taxon>
        <taxon>Acidithiobacillia</taxon>
        <taxon>Acidithiobacillales</taxon>
        <taxon>Acidithiobacillaceae</taxon>
        <taxon>Acidithiobacillus</taxon>
    </lineage>
</organism>
<keyword evidence="1" id="KW-1133">Transmembrane helix</keyword>
<dbReference type="Gene3D" id="1.20.1110.10">
    <property type="entry name" value="Calcium-transporting ATPase, transmembrane domain"/>
    <property type="match status" value="1"/>
</dbReference>
<name>A0ABS5ZVY9_9PROT</name>
<keyword evidence="1" id="KW-0812">Transmembrane</keyword>
<protein>
    <submittedName>
        <fullName evidence="2">Metal-transporting ATPase</fullName>
    </submittedName>
</protein>
<keyword evidence="1" id="KW-0472">Membrane</keyword>
<proteinExistence type="predicted"/>
<feature type="transmembrane region" description="Helical" evidence="1">
    <location>
        <begin position="30"/>
        <end position="52"/>
    </location>
</feature>
<sequence>LVYATGSATFFGRTASLVQKAAPVSHFQKAVLNIGNFLIVLVLSLSLLLVVVELLRGLPFLTLLAFVLVVVVASIPVAMPAVLS</sequence>
<evidence type="ECO:0000313" key="3">
    <source>
        <dbReference type="Proteomes" id="UP001197028"/>
    </source>
</evidence>